<dbReference type="PANTHER" id="PTHR12832:SF11">
    <property type="entry name" value="LD23868P"/>
    <property type="match status" value="1"/>
</dbReference>
<sequence length="934" mass="103082">MASFFLPIDSSGRSTPTQPQFAPGPMTRASRQVSVDLGRELKKKRLQERRKAAEARREKRIAEQTEKLRLKHLKVDVIRDLKLHNSPVFAPIPASPTARNKSATSDYTSSNMFSSPEKCSPPNNRFKKDLDSNLFSLSPAVTPERSTERVLRRRSSIDKKVEAGYERAVAIKTLRSIKASEKSQKVRRICEMVGAAKKVQQFMRRCSAVKNALGELDLDLVRELFGGKKLEGGFMSVAMKMREAKILESAKSVVGELEKIQEGGEGDAMSARSFLSALLMGLYPEDTLEEDGNRSTALVRYLTKKLHNLAVNAPNPPTPSSLIAMSSTFAAFKFAFKEWQKKDKGEILEELRRSCKETWRVYLSEDEALKRVSEIVEQSLTKTPPNPSVKLAHEHGKGGAKRHLIRLRKAFNNMLNDKEEGRKEMSAQKAAVVIELDVELIRTGIDEQCGVGVGVETETETETETEVEAPTPPPSPSASAKDARNFMSNPKLVHRVLLHPMTKLSEITVDDSMVIKTPHFNDEEEEVAGDDLEANIQKQMERAFWDIVTTAISKNDFSAFNSAVEDLKNSIKKLVPSRDDLHKTVDEFTPAADSAPAARSNLLKLGSLMSKLESPVRSSTSIEWIENITSATITPALLVKSLTFLMKKVSVCEVDLLNAKLAQIAPFIKAQGSEYERGRFEEAFGSFDVGCENALAMQAWSGVETVDLKTKAGLIKATVENLVFSNAKMDLPEVYLMDMDFIMRVRRLATVTGVGNAIAIHCCSAAKVGVGCLTGTELQVDKERLVLALTAERIEESDVVECALRLSKGLAGGDVDEGGLKGRVLETLKGTDAVAKLIAKRTQSFFLNVAERERKGVEESGIPVTLRSGLMDGGREKGGVENVEVDEIEEWSLKEAVRFGLGLFGEELGGEAVKLRAVVENAWEVFGEVYLEKL</sequence>
<feature type="compositionally biased region" description="Acidic residues" evidence="2">
    <location>
        <begin position="457"/>
        <end position="467"/>
    </location>
</feature>
<evidence type="ECO:0000256" key="2">
    <source>
        <dbReference type="SAM" id="MobiDB-lite"/>
    </source>
</evidence>
<accession>A0A9W7FDJ9</accession>
<comment type="similarity">
    <text evidence="1">Belongs to the TCP11 family.</text>
</comment>
<keyword evidence="4" id="KW-1185">Reference proteome</keyword>
<dbReference type="AlphaFoldDB" id="A0A9W7FDJ9"/>
<evidence type="ECO:0000256" key="1">
    <source>
        <dbReference type="ARBA" id="ARBA00010954"/>
    </source>
</evidence>
<protein>
    <submittedName>
        <fullName evidence="3">Uncharacterized protein</fullName>
    </submittedName>
</protein>
<dbReference type="GO" id="GO:0007165">
    <property type="term" value="P:signal transduction"/>
    <property type="evidence" value="ECO:0007669"/>
    <property type="project" value="TreeGrafter"/>
</dbReference>
<feature type="compositionally biased region" description="Basic and acidic residues" evidence="2">
    <location>
        <begin position="49"/>
        <end position="58"/>
    </location>
</feature>
<dbReference type="PANTHER" id="PTHR12832">
    <property type="entry name" value="TESTIS-SPECIFIC PROTEIN PBS13 T-COMPLEX 11"/>
    <property type="match status" value="1"/>
</dbReference>
<dbReference type="InterPro" id="IPR008862">
    <property type="entry name" value="Tcp11"/>
</dbReference>
<reference evidence="4" key="1">
    <citation type="journal article" date="2023" name="Commun. Biol.">
        <title>Genome analysis of Parmales, the sister group of diatoms, reveals the evolutionary specialization of diatoms from phago-mixotrophs to photoautotrophs.</title>
        <authorList>
            <person name="Ban H."/>
            <person name="Sato S."/>
            <person name="Yoshikawa S."/>
            <person name="Yamada K."/>
            <person name="Nakamura Y."/>
            <person name="Ichinomiya M."/>
            <person name="Sato N."/>
            <person name="Blanc-Mathieu R."/>
            <person name="Endo H."/>
            <person name="Kuwata A."/>
            <person name="Ogata H."/>
        </authorList>
    </citation>
    <scope>NUCLEOTIDE SEQUENCE [LARGE SCALE GENOMIC DNA]</scope>
    <source>
        <strain evidence="4">NIES 3700</strain>
    </source>
</reference>
<feature type="region of interest" description="Disordered" evidence="2">
    <location>
        <begin position="94"/>
        <end position="125"/>
    </location>
</feature>
<feature type="region of interest" description="Disordered" evidence="2">
    <location>
        <begin position="457"/>
        <end position="482"/>
    </location>
</feature>
<comment type="caution">
    <text evidence="3">The sequence shown here is derived from an EMBL/GenBank/DDBJ whole genome shotgun (WGS) entry which is preliminary data.</text>
</comment>
<evidence type="ECO:0000313" key="3">
    <source>
        <dbReference type="EMBL" id="GMI10200.1"/>
    </source>
</evidence>
<dbReference type="Proteomes" id="UP001165122">
    <property type="component" value="Unassembled WGS sequence"/>
</dbReference>
<name>A0A9W7FDJ9_9STRA</name>
<dbReference type="Pfam" id="PF05794">
    <property type="entry name" value="Tcp11"/>
    <property type="match status" value="1"/>
</dbReference>
<proteinExistence type="inferred from homology"/>
<feature type="compositionally biased region" description="Polar residues" evidence="2">
    <location>
        <begin position="97"/>
        <end position="114"/>
    </location>
</feature>
<evidence type="ECO:0000313" key="4">
    <source>
        <dbReference type="Proteomes" id="UP001165122"/>
    </source>
</evidence>
<feature type="compositionally biased region" description="Polar residues" evidence="2">
    <location>
        <begin position="11"/>
        <end position="20"/>
    </location>
</feature>
<dbReference type="OrthoDB" id="48385at2759"/>
<organism evidence="3 4">
    <name type="scientific">Triparma laevis f. longispina</name>
    <dbReference type="NCBI Taxonomy" id="1714387"/>
    <lineage>
        <taxon>Eukaryota</taxon>
        <taxon>Sar</taxon>
        <taxon>Stramenopiles</taxon>
        <taxon>Ochrophyta</taxon>
        <taxon>Bolidophyceae</taxon>
        <taxon>Parmales</taxon>
        <taxon>Triparmaceae</taxon>
        <taxon>Triparma</taxon>
    </lineage>
</organism>
<dbReference type="EMBL" id="BRXW01000146">
    <property type="protein sequence ID" value="GMI10200.1"/>
    <property type="molecule type" value="Genomic_DNA"/>
</dbReference>
<feature type="region of interest" description="Disordered" evidence="2">
    <location>
        <begin position="1"/>
        <end position="58"/>
    </location>
</feature>
<gene>
    <name evidence="3" type="ORF">TrLO_g15591</name>
</gene>